<proteinExistence type="predicted"/>
<name>A0A1C9C976_9FLOR</name>
<sequence length="452" mass="54648">MKIYNKLQCTTIWTYLSWKQIYERVFIIQQKIYKASKLCIKQDIYNTQNVLINSNEAKVIAIEKICNLVSRYYQSQSKEKYYFTNNDKFFLLRNLFKSQVLCEKLTNIVQKVRQYLIYLCIEPEWRAKFEPSWQKNNSTDTDYLLQEKLVYFFYNKLNHQTNYLITNVQYIRSDLISKFIDINYLIKKMQSLPYINFCLKFWLRNQSFSESLNIQLFFISSTYIKQSCLLELLLKILLTGINWFSLVQSYRRYEDPCLIKHRNLIYSNRSLTYIIDRNAINILSNIISIIFEAIGMDSNLSQLYDFKLYNDLPAINAYLMSKAKNNKIFTYISTNEYKIFLKKVKKDLYTKDILGRLRVNKHLSFEKAVIKVYKNFILFYISNCLILSIKLTKKMYKTLNIIIYTWMKKKYRSLIIYNFKERLKFRKILSFGRQQLLYQISIQKIIGRSRMK</sequence>
<gene>
    <name evidence="2" type="primary">orf453</name>
    <name evidence="2" type="ORF">Schiz_057</name>
</gene>
<dbReference type="EMBL" id="KX284712">
    <property type="protein sequence ID" value="AOM64940.1"/>
    <property type="molecule type" value="Genomic_DNA"/>
</dbReference>
<dbReference type="GeneID" id="29072428"/>
<organism evidence="2">
    <name type="scientific">Schizymenia dubyi</name>
    <dbReference type="NCBI Taxonomy" id="38368"/>
    <lineage>
        <taxon>Eukaryota</taxon>
        <taxon>Rhodophyta</taxon>
        <taxon>Florideophyceae</taxon>
        <taxon>Rhodymeniophycidae</taxon>
        <taxon>Nemastomatales</taxon>
        <taxon>Schizymeniaceae</taxon>
        <taxon>Schizymenia</taxon>
    </lineage>
</organism>
<evidence type="ECO:0000259" key="1">
    <source>
        <dbReference type="Pfam" id="PF13655"/>
    </source>
</evidence>
<keyword evidence="2" id="KW-0934">Plastid</keyword>
<dbReference type="AlphaFoldDB" id="A0A1C9C976"/>
<geneLocation type="plastid" evidence="2"/>
<reference evidence="2" key="1">
    <citation type="journal article" date="2016" name="BMC Biol.">
        <title>Parallel evolution of highly conserved plastid genome architecture in red seaweeds and seed plants.</title>
        <authorList>
            <person name="Lee J."/>
            <person name="Cho C.H."/>
            <person name="Park S.I."/>
            <person name="Choi J.W."/>
            <person name="Song H.S."/>
            <person name="West J.A."/>
            <person name="Bhattacharya D."/>
            <person name="Yoon H.S."/>
        </authorList>
    </citation>
    <scope>NUCLEOTIDE SEQUENCE</scope>
</reference>
<evidence type="ECO:0000313" key="2">
    <source>
        <dbReference type="EMBL" id="AOM64940.1"/>
    </source>
</evidence>
<accession>A0A1C9C976</accession>
<feature type="domain" description="Reverse transcriptase N-terminal" evidence="1">
    <location>
        <begin position="13"/>
        <end position="68"/>
    </location>
</feature>
<dbReference type="RefSeq" id="YP_009296005.1">
    <property type="nucleotide sequence ID" value="NC_031169.1"/>
</dbReference>
<dbReference type="Pfam" id="PF13655">
    <property type="entry name" value="RVT_N"/>
    <property type="match status" value="1"/>
</dbReference>
<protein>
    <recommendedName>
        <fullName evidence="1">Reverse transcriptase N-terminal domain-containing protein</fullName>
    </recommendedName>
</protein>
<dbReference type="InterPro" id="IPR025960">
    <property type="entry name" value="RVT_N"/>
</dbReference>